<comment type="caution">
    <text evidence="1">The sequence shown here is derived from an EMBL/GenBank/DDBJ whole genome shotgun (WGS) entry which is preliminary data.</text>
</comment>
<dbReference type="Proteomes" id="UP000023268">
    <property type="component" value="Unassembled WGS sequence"/>
</dbReference>
<evidence type="ECO:0000313" key="1">
    <source>
        <dbReference type="EMBL" id="EYC51225.1"/>
    </source>
</evidence>
<reference evidence="1 2" key="1">
    <citation type="submission" date="2014-02" db="EMBL/GenBank/DDBJ databases">
        <title>Draft Genome of Hylemonella gracilis isolated from the Niagara River.</title>
        <authorList>
            <person name="Pawlowski D.R."/>
            <person name="Koudelka G.B."/>
        </authorList>
    </citation>
    <scope>NUCLEOTIDE SEQUENCE [LARGE SCALE GENOMIC DNA]</scope>
    <source>
        <strain evidence="1 2">Niagara R</strain>
    </source>
</reference>
<gene>
    <name evidence="1" type="ORF">AZ34_09095</name>
</gene>
<dbReference type="eggNOG" id="ENOG5032RB7">
    <property type="taxonomic scope" value="Bacteria"/>
</dbReference>
<evidence type="ECO:0000313" key="2">
    <source>
        <dbReference type="Proteomes" id="UP000023268"/>
    </source>
</evidence>
<dbReference type="RefSeq" id="WP_231495498.1">
    <property type="nucleotide sequence ID" value="NZ_JEMG01000001.1"/>
</dbReference>
<proteinExistence type="predicted"/>
<organism evidence="1 2">
    <name type="scientific">Hylemonella gracilis str. Niagara R</name>
    <dbReference type="NCBI Taxonomy" id="1458275"/>
    <lineage>
        <taxon>Bacteria</taxon>
        <taxon>Pseudomonadati</taxon>
        <taxon>Pseudomonadota</taxon>
        <taxon>Betaproteobacteria</taxon>
        <taxon>Burkholderiales</taxon>
        <taxon>Comamonadaceae</taxon>
        <taxon>Hylemonella</taxon>
    </lineage>
</organism>
<name>A0A016XH44_9BURK</name>
<accession>A0A016XH44</accession>
<sequence length="203" mass="22679">MSHKVGNANVGSYVSVRNTGGRALRILGMKVSLSRDGKALAVLPAQNYFETPTSKDSVLFVPFSLKPGEQWAHATNFLQFFDRSTEKLYRESESALQGDIRQKIAARPEDNKQAVVAEAALIKPFLDLFERFFLWLPGEYSMELAVDAEPGSASFVKRYRFTLFESDSDELRSHIEDYKFGGGISYNVGRHVGLAVPLVRHDG</sequence>
<protein>
    <submittedName>
        <fullName evidence="1">Uncharacterized protein</fullName>
    </submittedName>
</protein>
<dbReference type="AlphaFoldDB" id="A0A016XH44"/>
<dbReference type="EMBL" id="JEMG01000001">
    <property type="protein sequence ID" value="EYC51225.1"/>
    <property type="molecule type" value="Genomic_DNA"/>
</dbReference>